<dbReference type="HOGENOM" id="CLU_1034597_0_0_1"/>
<reference evidence="2 3" key="1">
    <citation type="submission" date="2014-04" db="EMBL/GenBank/DDBJ databases">
        <title>Evolutionary Origins and Diversification of the Mycorrhizal Mutualists.</title>
        <authorList>
            <consortium name="DOE Joint Genome Institute"/>
            <consortium name="Mycorrhizal Genomics Consortium"/>
            <person name="Kohler A."/>
            <person name="Kuo A."/>
            <person name="Nagy L.G."/>
            <person name="Floudas D."/>
            <person name="Copeland A."/>
            <person name="Barry K.W."/>
            <person name="Cichocki N."/>
            <person name="Veneault-Fourrey C."/>
            <person name="LaButti K."/>
            <person name="Lindquist E.A."/>
            <person name="Lipzen A."/>
            <person name="Lundell T."/>
            <person name="Morin E."/>
            <person name="Murat C."/>
            <person name="Riley R."/>
            <person name="Ohm R."/>
            <person name="Sun H."/>
            <person name="Tunlid A."/>
            <person name="Henrissat B."/>
            <person name="Grigoriev I.V."/>
            <person name="Hibbett D.S."/>
            <person name="Martin F."/>
        </authorList>
    </citation>
    <scope>NUCLEOTIDE SEQUENCE [LARGE SCALE GENOMIC DNA]</scope>
    <source>
        <strain evidence="2 3">FD-317 M1</strain>
    </source>
</reference>
<feature type="compositionally biased region" description="Low complexity" evidence="1">
    <location>
        <begin position="185"/>
        <end position="200"/>
    </location>
</feature>
<evidence type="ECO:0000313" key="3">
    <source>
        <dbReference type="Proteomes" id="UP000053593"/>
    </source>
</evidence>
<feature type="region of interest" description="Disordered" evidence="1">
    <location>
        <begin position="1"/>
        <end position="41"/>
    </location>
</feature>
<accession>A0A0D0C7A6</accession>
<feature type="region of interest" description="Disordered" evidence="1">
    <location>
        <begin position="94"/>
        <end position="130"/>
    </location>
</feature>
<dbReference type="OrthoDB" id="3060861at2759"/>
<evidence type="ECO:0000256" key="1">
    <source>
        <dbReference type="SAM" id="MobiDB-lite"/>
    </source>
</evidence>
<dbReference type="EMBL" id="KN834824">
    <property type="protein sequence ID" value="KIK53807.1"/>
    <property type="molecule type" value="Genomic_DNA"/>
</dbReference>
<feature type="region of interest" description="Disordered" evidence="1">
    <location>
        <begin position="145"/>
        <end position="217"/>
    </location>
</feature>
<keyword evidence="3" id="KW-1185">Reference proteome</keyword>
<feature type="compositionally biased region" description="Polar residues" evidence="1">
    <location>
        <begin position="174"/>
        <end position="184"/>
    </location>
</feature>
<sequence>MGRSPRKSTKKVSGSRSSRISSSPSKTPSGNSPSKRSPLITSSDCLHSKIYSEKYCSLVNAGISIVPSTPFAQLEELAQQLTTEGTTVDFFQTPSSSQSGGTSLFNPFITASPQNINSPSSAQPPSTRAHRLNAAISECQAMRLLPLPPSSPLREAQSQPDSSSPMRQPREAQPQPNSSSPMRQPSSLASSTPFLSSSPTKPRRSQATQKDPLFGHVRGAAKGSQLWNIVRDKLIPAPQTKVSESTRRYRRKIKKIICRSTY</sequence>
<gene>
    <name evidence="2" type="ORF">GYMLUDRAFT_63577</name>
</gene>
<feature type="compositionally biased region" description="Polar residues" evidence="1">
    <location>
        <begin position="156"/>
        <end position="166"/>
    </location>
</feature>
<feature type="compositionally biased region" description="Basic residues" evidence="1">
    <location>
        <begin position="1"/>
        <end position="10"/>
    </location>
</feature>
<evidence type="ECO:0000313" key="2">
    <source>
        <dbReference type="EMBL" id="KIK53807.1"/>
    </source>
</evidence>
<name>A0A0D0C7A6_9AGAR</name>
<organism evidence="2 3">
    <name type="scientific">Collybiopsis luxurians FD-317 M1</name>
    <dbReference type="NCBI Taxonomy" id="944289"/>
    <lineage>
        <taxon>Eukaryota</taxon>
        <taxon>Fungi</taxon>
        <taxon>Dikarya</taxon>
        <taxon>Basidiomycota</taxon>
        <taxon>Agaricomycotina</taxon>
        <taxon>Agaricomycetes</taxon>
        <taxon>Agaricomycetidae</taxon>
        <taxon>Agaricales</taxon>
        <taxon>Marasmiineae</taxon>
        <taxon>Omphalotaceae</taxon>
        <taxon>Collybiopsis</taxon>
        <taxon>Collybiopsis luxurians</taxon>
    </lineage>
</organism>
<dbReference type="AlphaFoldDB" id="A0A0D0C7A6"/>
<feature type="compositionally biased region" description="Low complexity" evidence="1">
    <location>
        <begin position="94"/>
        <end position="103"/>
    </location>
</feature>
<proteinExistence type="predicted"/>
<protein>
    <submittedName>
        <fullName evidence="2">Uncharacterized protein</fullName>
    </submittedName>
</protein>
<feature type="compositionally biased region" description="Polar residues" evidence="1">
    <location>
        <begin position="109"/>
        <end position="126"/>
    </location>
</feature>
<dbReference type="Proteomes" id="UP000053593">
    <property type="component" value="Unassembled WGS sequence"/>
</dbReference>
<feature type="compositionally biased region" description="Low complexity" evidence="1">
    <location>
        <begin position="14"/>
        <end position="35"/>
    </location>
</feature>